<keyword evidence="3 6" id="KW-0812">Transmembrane</keyword>
<dbReference type="KEGG" id="sazo:D1868_02755"/>
<keyword evidence="5 6" id="KW-0472">Membrane</keyword>
<organism evidence="8 9">
    <name type="scientific">Stygiolobus azoricus</name>
    <dbReference type="NCBI Taxonomy" id="41675"/>
    <lineage>
        <taxon>Archaea</taxon>
        <taxon>Thermoproteota</taxon>
        <taxon>Thermoprotei</taxon>
        <taxon>Sulfolobales</taxon>
        <taxon>Sulfolobaceae</taxon>
        <taxon>Stygiolobus</taxon>
    </lineage>
</organism>
<feature type="transmembrane region" description="Helical" evidence="6">
    <location>
        <begin position="32"/>
        <end position="50"/>
    </location>
</feature>
<feature type="transmembrane region" description="Helical" evidence="6">
    <location>
        <begin position="5"/>
        <end position="26"/>
    </location>
</feature>
<evidence type="ECO:0000313" key="8">
    <source>
        <dbReference type="EMBL" id="QGR19009.1"/>
    </source>
</evidence>
<gene>
    <name evidence="8" type="ORF">D1868_02755</name>
</gene>
<evidence type="ECO:0000256" key="5">
    <source>
        <dbReference type="ARBA" id="ARBA00023136"/>
    </source>
</evidence>
<keyword evidence="4 6" id="KW-1133">Transmembrane helix</keyword>
<evidence type="ECO:0000256" key="2">
    <source>
        <dbReference type="ARBA" id="ARBA00009399"/>
    </source>
</evidence>
<keyword evidence="9" id="KW-1185">Reference proteome</keyword>
<name>A0A650CMF7_9CREN</name>
<sequence>MLEKIIKYAIVGGLGTVVNEGVLLLLKPVLPIAVSLALAIEFSILFNFLLNDVWTFKKERVGSFLNRMVKFHVSSLVGGVVQYAVVIALILLILPYGNLTSILFLLFFSSIHLSSIYLAIMNFIGIVAGFGVRFVLSIKYVWA</sequence>
<evidence type="ECO:0000313" key="9">
    <source>
        <dbReference type="Proteomes" id="UP000423396"/>
    </source>
</evidence>
<dbReference type="PANTHER" id="PTHR38459:SF1">
    <property type="entry name" value="PROPHAGE BACTOPRENOL-LINKED GLUCOSE TRANSLOCASE HOMOLOG"/>
    <property type="match status" value="1"/>
</dbReference>
<dbReference type="Pfam" id="PF04138">
    <property type="entry name" value="GtrA_DPMS_TM"/>
    <property type="match status" value="1"/>
</dbReference>
<feature type="domain" description="GtrA/DPMS transmembrane" evidence="7">
    <location>
        <begin position="7"/>
        <end position="142"/>
    </location>
</feature>
<evidence type="ECO:0000256" key="3">
    <source>
        <dbReference type="ARBA" id="ARBA00022692"/>
    </source>
</evidence>
<dbReference type="InterPro" id="IPR051401">
    <property type="entry name" value="GtrA_CellWall_Glycosyl"/>
</dbReference>
<comment type="similarity">
    <text evidence="2">Belongs to the GtrA family.</text>
</comment>
<dbReference type="GO" id="GO:0005886">
    <property type="term" value="C:plasma membrane"/>
    <property type="evidence" value="ECO:0007669"/>
    <property type="project" value="TreeGrafter"/>
</dbReference>
<evidence type="ECO:0000256" key="6">
    <source>
        <dbReference type="SAM" id="Phobius"/>
    </source>
</evidence>
<dbReference type="RefSeq" id="WP_156005314.1">
    <property type="nucleotide sequence ID" value="NZ_CP045483.1"/>
</dbReference>
<evidence type="ECO:0000256" key="4">
    <source>
        <dbReference type="ARBA" id="ARBA00022989"/>
    </source>
</evidence>
<protein>
    <submittedName>
        <fullName evidence="8">GtrA family protein</fullName>
    </submittedName>
</protein>
<dbReference type="GeneID" id="42797957"/>
<accession>A0A650CMF7</accession>
<dbReference type="OrthoDB" id="44002at2157"/>
<dbReference type="PANTHER" id="PTHR38459">
    <property type="entry name" value="PROPHAGE BACTOPRENOL-LINKED GLUCOSE TRANSLOCASE HOMOLOG"/>
    <property type="match status" value="1"/>
</dbReference>
<reference evidence="8 9" key="1">
    <citation type="submission" date="2019-10" db="EMBL/GenBank/DDBJ databases">
        <title>Genome Sequences from Six Type Strain Members of the Archaeal Family Sulfolobaceae: Acidianus ambivalens, Acidianus infernus, Metallosphaera prunae, Stygiolobus azoricus, Sulfolobus metallicus, and Sulfurisphaera ohwakuensis.</title>
        <authorList>
            <person name="Counts J.A."/>
            <person name="Kelly R.M."/>
        </authorList>
    </citation>
    <scope>NUCLEOTIDE SEQUENCE [LARGE SCALE GENOMIC DNA]</scope>
    <source>
        <strain evidence="8 9">FC6</strain>
    </source>
</reference>
<evidence type="ECO:0000259" key="7">
    <source>
        <dbReference type="Pfam" id="PF04138"/>
    </source>
</evidence>
<dbReference type="AlphaFoldDB" id="A0A650CMF7"/>
<feature type="transmembrane region" description="Helical" evidence="6">
    <location>
        <begin position="71"/>
        <end position="96"/>
    </location>
</feature>
<comment type="subcellular location">
    <subcellularLocation>
        <location evidence="1">Membrane</location>
        <topology evidence="1">Multi-pass membrane protein</topology>
    </subcellularLocation>
</comment>
<dbReference type="Proteomes" id="UP000423396">
    <property type="component" value="Chromosome"/>
</dbReference>
<dbReference type="EMBL" id="CP045483">
    <property type="protein sequence ID" value="QGR19009.1"/>
    <property type="molecule type" value="Genomic_DNA"/>
</dbReference>
<feature type="transmembrane region" description="Helical" evidence="6">
    <location>
        <begin position="116"/>
        <end position="136"/>
    </location>
</feature>
<proteinExistence type="inferred from homology"/>
<evidence type="ECO:0000256" key="1">
    <source>
        <dbReference type="ARBA" id="ARBA00004141"/>
    </source>
</evidence>
<dbReference type="GO" id="GO:0000271">
    <property type="term" value="P:polysaccharide biosynthetic process"/>
    <property type="evidence" value="ECO:0007669"/>
    <property type="project" value="InterPro"/>
</dbReference>
<dbReference type="InterPro" id="IPR007267">
    <property type="entry name" value="GtrA_DPMS_TM"/>
</dbReference>